<sequence length="369" mass="41404">MEPLSSRAVKATSSLSARSQRCRRLPTHPFSPRCLHTSPSREATPLPHPTVPGPPPQAPQAAVSFPQDRIAKKKQQAELLKQGQQARADATKPTGALRKRFWRNVSVKDTGEGLQVLLDSRPVRMASRQVLQLPHDKRALATSIAVEWDQLVSAQQALRQHFIPMTSLTSRAQDIERADTNGDPTIRDALVKMLLRYLGTDTLLCWAPEKNIHEPEYEGRKSLRKRQREVAEPIIAYLNTHIFPGVTIQPILDEDSIMPTKQPEMTREVIRGWVAGLPAFELAALERGVLATKSLLVATRLLVEWSREFSHLRRDRADGENRFGVDEAAEAATLEVMHQIGQWGEVEDTHDVEREDLKRQLGSVILLVG</sequence>
<evidence type="ECO:0000313" key="8">
    <source>
        <dbReference type="Proteomes" id="UP001324427"/>
    </source>
</evidence>
<dbReference type="InterPro" id="IPR042272">
    <property type="entry name" value="ATP12_ATP_synth-F1-assembly_N"/>
</dbReference>
<evidence type="ECO:0000256" key="4">
    <source>
        <dbReference type="ARBA" id="ARBA00023128"/>
    </source>
</evidence>
<dbReference type="GO" id="GO:0033615">
    <property type="term" value="P:mitochondrial proton-transporting ATP synthase complex assembly"/>
    <property type="evidence" value="ECO:0007669"/>
    <property type="project" value="TreeGrafter"/>
</dbReference>
<dbReference type="PANTHER" id="PTHR21013:SF10">
    <property type="entry name" value="ATP SYNTHASE MITOCHONDRIAL F1 COMPLEX ASSEMBLY FACTOR 2"/>
    <property type="match status" value="1"/>
</dbReference>
<keyword evidence="3" id="KW-0809">Transit peptide</keyword>
<gene>
    <name evidence="7" type="ORF">LTR36_003551</name>
</gene>
<comment type="caution">
    <text evidence="7">The sequence shown here is derived from an EMBL/GenBank/DDBJ whole genome shotgun (WGS) entry which is preliminary data.</text>
</comment>
<protein>
    <recommendedName>
        <fullName evidence="9">ATP synthase mitochondrial F1 complex assembly factor 2</fullName>
    </recommendedName>
</protein>
<organism evidence="7 8">
    <name type="scientific">Oleoguttula mirabilis</name>
    <dbReference type="NCBI Taxonomy" id="1507867"/>
    <lineage>
        <taxon>Eukaryota</taxon>
        <taxon>Fungi</taxon>
        <taxon>Dikarya</taxon>
        <taxon>Ascomycota</taxon>
        <taxon>Pezizomycotina</taxon>
        <taxon>Dothideomycetes</taxon>
        <taxon>Dothideomycetidae</taxon>
        <taxon>Mycosphaerellales</taxon>
        <taxon>Teratosphaeriaceae</taxon>
        <taxon>Oleoguttula</taxon>
    </lineage>
</organism>
<proteinExistence type="inferred from homology"/>
<dbReference type="Pfam" id="PF07542">
    <property type="entry name" value="ATP12"/>
    <property type="match status" value="1"/>
</dbReference>
<feature type="compositionally biased region" description="Pro residues" evidence="6">
    <location>
        <begin position="46"/>
        <end position="58"/>
    </location>
</feature>
<comment type="subcellular location">
    <subcellularLocation>
        <location evidence="1">Mitochondrion</location>
    </subcellularLocation>
</comment>
<feature type="region of interest" description="Disordered" evidence="6">
    <location>
        <begin position="1"/>
        <end position="61"/>
    </location>
</feature>
<dbReference type="InterPro" id="IPR023335">
    <property type="entry name" value="ATP12_ortho_dom_sf"/>
</dbReference>
<evidence type="ECO:0000256" key="2">
    <source>
        <dbReference type="ARBA" id="ARBA00008231"/>
    </source>
</evidence>
<dbReference type="Gene3D" id="3.30.2180.10">
    <property type="entry name" value="ATP12-like"/>
    <property type="match status" value="1"/>
</dbReference>
<dbReference type="SUPFAM" id="SSF160909">
    <property type="entry name" value="ATP12-like"/>
    <property type="match status" value="1"/>
</dbReference>
<dbReference type="InterPro" id="IPR011419">
    <property type="entry name" value="ATP12_ATP_synth-F1-assembly"/>
</dbReference>
<evidence type="ECO:0000256" key="3">
    <source>
        <dbReference type="ARBA" id="ARBA00022946"/>
    </source>
</evidence>
<reference evidence="7 8" key="1">
    <citation type="submission" date="2021-11" db="EMBL/GenBank/DDBJ databases">
        <title>Black yeast isolated from Biological Soil Crust.</title>
        <authorList>
            <person name="Kurbessoian T."/>
        </authorList>
    </citation>
    <scope>NUCLEOTIDE SEQUENCE [LARGE SCALE GENOMIC DNA]</scope>
    <source>
        <strain evidence="7 8">CCFEE 5522</strain>
    </source>
</reference>
<dbReference type="GO" id="GO:0005739">
    <property type="term" value="C:mitochondrion"/>
    <property type="evidence" value="ECO:0007669"/>
    <property type="project" value="UniProtKB-SubCell"/>
</dbReference>
<keyword evidence="8" id="KW-1185">Reference proteome</keyword>
<evidence type="ECO:0008006" key="9">
    <source>
        <dbReference type="Google" id="ProtNLM"/>
    </source>
</evidence>
<evidence type="ECO:0000256" key="1">
    <source>
        <dbReference type="ARBA" id="ARBA00004173"/>
    </source>
</evidence>
<dbReference type="Gene3D" id="1.10.3580.10">
    <property type="entry name" value="ATP12 ATPase"/>
    <property type="match status" value="1"/>
</dbReference>
<dbReference type="AlphaFoldDB" id="A0AAV9JIY1"/>
<dbReference type="EMBL" id="JAVFHQ010000020">
    <property type="protein sequence ID" value="KAK4545371.1"/>
    <property type="molecule type" value="Genomic_DNA"/>
</dbReference>
<evidence type="ECO:0000313" key="7">
    <source>
        <dbReference type="EMBL" id="KAK4545371.1"/>
    </source>
</evidence>
<comment type="similarity">
    <text evidence="2">Belongs to the ATP12 family.</text>
</comment>
<dbReference type="PANTHER" id="PTHR21013">
    <property type="entry name" value="ATP SYNTHASE MITOCHONDRIAL F1 COMPLEX ASSEMBLY FACTOR 2/ATP12 PROTEIN, MITOCHONDRIAL PRECURSOR"/>
    <property type="match status" value="1"/>
</dbReference>
<name>A0AAV9JIY1_9PEZI</name>
<keyword evidence="4" id="KW-0496">Mitochondrion</keyword>
<keyword evidence="5" id="KW-0143">Chaperone</keyword>
<dbReference type="Proteomes" id="UP001324427">
    <property type="component" value="Unassembled WGS sequence"/>
</dbReference>
<accession>A0AAV9JIY1</accession>
<evidence type="ECO:0000256" key="5">
    <source>
        <dbReference type="ARBA" id="ARBA00023186"/>
    </source>
</evidence>
<evidence type="ECO:0000256" key="6">
    <source>
        <dbReference type="SAM" id="MobiDB-lite"/>
    </source>
</evidence>